<dbReference type="Proteomes" id="UP000432715">
    <property type="component" value="Unassembled WGS sequence"/>
</dbReference>
<evidence type="ECO:0000256" key="1">
    <source>
        <dbReference type="SAM" id="SignalP"/>
    </source>
</evidence>
<keyword evidence="1" id="KW-0732">Signal</keyword>
<dbReference type="PANTHER" id="PTHR30024:SF46">
    <property type="entry name" value="ABC TRANSPORTER, SUBSTRATE-BINDING LIPOPROTEIN"/>
    <property type="match status" value="1"/>
</dbReference>
<accession>A0A6I0FBW4</accession>
<gene>
    <name evidence="2" type="ORF">F8154_04665</name>
</gene>
<keyword evidence="3" id="KW-1185">Reference proteome</keyword>
<comment type="caution">
    <text evidence="2">The sequence shown here is derived from an EMBL/GenBank/DDBJ whole genome shotgun (WGS) entry which is preliminary data.</text>
</comment>
<dbReference type="AlphaFoldDB" id="A0A6I0FBW4"/>
<dbReference type="PANTHER" id="PTHR30024">
    <property type="entry name" value="ALIPHATIC SULFONATES-BINDING PROTEIN-RELATED"/>
    <property type="match status" value="1"/>
</dbReference>
<dbReference type="Gene3D" id="3.40.190.10">
    <property type="entry name" value="Periplasmic binding protein-like II"/>
    <property type="match status" value="2"/>
</dbReference>
<dbReference type="InterPro" id="IPR027024">
    <property type="entry name" value="UCP027386_ABC_sbc_TM0202"/>
</dbReference>
<dbReference type="OrthoDB" id="9814375at2"/>
<evidence type="ECO:0000313" key="2">
    <source>
        <dbReference type="EMBL" id="KAB3536056.1"/>
    </source>
</evidence>
<dbReference type="SUPFAM" id="SSF53850">
    <property type="entry name" value="Periplasmic binding protein-like II"/>
    <property type="match status" value="1"/>
</dbReference>
<dbReference type="RefSeq" id="WP_151860435.1">
    <property type="nucleotide sequence ID" value="NZ_WBZC01000013.1"/>
</dbReference>
<feature type="chain" id="PRO_5039443760" evidence="1">
    <location>
        <begin position="24"/>
        <end position="349"/>
    </location>
</feature>
<reference evidence="2 3" key="1">
    <citation type="submission" date="2019-10" db="EMBL/GenBank/DDBJ databases">
        <title>Alkaliphilus serpentinus sp. nov. and Alkaliphilus pronyensis sp. nov., two novel anaerobic alkaliphilic species isolated from the serpentinized-hosted hydrothermal field of the Prony Bay (New Caledonia).</title>
        <authorList>
            <person name="Postec A."/>
        </authorList>
    </citation>
    <scope>NUCLEOTIDE SEQUENCE [LARGE SCALE GENOMIC DNA]</scope>
    <source>
        <strain evidence="2 3">LacV</strain>
    </source>
</reference>
<proteinExistence type="predicted"/>
<feature type="signal peptide" evidence="1">
    <location>
        <begin position="1"/>
        <end position="23"/>
    </location>
</feature>
<evidence type="ECO:0000313" key="3">
    <source>
        <dbReference type="Proteomes" id="UP000432715"/>
    </source>
</evidence>
<sequence>MLNKWQSKTVLALLMILVLVTVAVGCTTDTGEQTEEIQQEVADDSSMEAEEKPKLKIATLKGPTGMGMVDLMEKSETNESTIDYEFTVLGSPDDLVGKVISGEVDVAAVPTNLALVLHNKTEGAVQLAAVNTLGVLYVVENGDTINSVEDLRCKTLYTSGKGSAPDFVIQYILNENGLVVGKDVMLEYKLQHAELAAALAAGDVDIALLPQPHVTTAMMKNTDLKIALDITKEWNEVTPEDSKLPMGAIIVQKAFVEENKEAFNGFLDEYKSSVAFVNSNIDKASELIEKHGILPKAAIAKKAIPYSNIVFIEGDEAKSYLEDFYQVLFNFEPKSVGGKLPNEGFYYKR</sequence>
<dbReference type="Pfam" id="PF12974">
    <property type="entry name" value="Phosphonate-bd"/>
    <property type="match status" value="1"/>
</dbReference>
<name>A0A6I0FBW4_9FIRM</name>
<protein>
    <submittedName>
        <fullName evidence="2">ABC transporter substrate-binding protein</fullName>
    </submittedName>
</protein>
<dbReference type="PIRSF" id="PIRSF027386">
    <property type="entry name" value="UCP027386_ABC_sbc_TM0202"/>
    <property type="match status" value="1"/>
</dbReference>
<dbReference type="EMBL" id="WBZC01000013">
    <property type="protein sequence ID" value="KAB3536056.1"/>
    <property type="molecule type" value="Genomic_DNA"/>
</dbReference>
<organism evidence="2 3">
    <name type="scientific">Alkaliphilus pronyensis</name>
    <dbReference type="NCBI Taxonomy" id="1482732"/>
    <lineage>
        <taxon>Bacteria</taxon>
        <taxon>Bacillati</taxon>
        <taxon>Bacillota</taxon>
        <taxon>Clostridia</taxon>
        <taxon>Peptostreptococcales</taxon>
        <taxon>Natronincolaceae</taxon>
        <taxon>Alkaliphilus</taxon>
    </lineage>
</organism>
<dbReference type="PROSITE" id="PS51257">
    <property type="entry name" value="PROKAR_LIPOPROTEIN"/>
    <property type="match status" value="1"/>
</dbReference>